<gene>
    <name evidence="1" type="ORF">UCRPA7_315</name>
</gene>
<evidence type="ECO:0000313" key="1">
    <source>
        <dbReference type="EMBL" id="EOO04149.1"/>
    </source>
</evidence>
<dbReference type="Proteomes" id="UP000014074">
    <property type="component" value="Unassembled WGS sequence"/>
</dbReference>
<keyword evidence="2" id="KW-1185">Reference proteome</keyword>
<reference evidence="2" key="1">
    <citation type="journal article" date="2013" name="Genome Announc.">
        <title>Draft genome sequence of the ascomycete Phaeoacremonium aleophilum strain UCR-PA7, a causal agent of the esca disease complex in grapevines.</title>
        <authorList>
            <person name="Blanco-Ulate B."/>
            <person name="Rolshausen P."/>
            <person name="Cantu D."/>
        </authorList>
    </citation>
    <scope>NUCLEOTIDE SEQUENCE [LARGE SCALE GENOMIC DNA]</scope>
    <source>
        <strain evidence="2">UCR-PA7</strain>
    </source>
</reference>
<accession>R8BXZ1</accession>
<evidence type="ECO:0000313" key="2">
    <source>
        <dbReference type="Proteomes" id="UP000014074"/>
    </source>
</evidence>
<sequence>MTATLERRNSRILTIDERKEAEEIGVIWETDAEDEFDHSNSESMLETKDPQHWLMKMDEIMPELPDPTGPVTAPRQKRSQLLQELLVHLIEAIHLGAVNVNDSNHRASSRITFHHNGNNNLALAVSVTGDMSGKLLDVRDKLGFCCRSCGTAHSTPERDRLTGYLPLEGT</sequence>
<name>R8BXZ1_PHAM7</name>
<dbReference type="OrthoDB" id="10566952at2759"/>
<dbReference type="GeneID" id="19323471"/>
<dbReference type="AlphaFoldDB" id="R8BXZ1"/>
<dbReference type="RefSeq" id="XP_007911097.1">
    <property type="nucleotide sequence ID" value="XM_007912906.1"/>
</dbReference>
<dbReference type="KEGG" id="tmn:UCRPA7_315"/>
<proteinExistence type="predicted"/>
<protein>
    <submittedName>
        <fullName evidence="1">Uncharacterized protein</fullName>
    </submittedName>
</protein>
<dbReference type="EMBL" id="KB932799">
    <property type="protein sequence ID" value="EOO04149.1"/>
    <property type="molecule type" value="Genomic_DNA"/>
</dbReference>
<dbReference type="HOGENOM" id="CLU_1571724_0_0_1"/>
<organism evidence="1 2">
    <name type="scientific">Phaeoacremonium minimum (strain UCR-PA7)</name>
    <name type="common">Esca disease fungus</name>
    <name type="synonym">Togninia minima</name>
    <dbReference type="NCBI Taxonomy" id="1286976"/>
    <lineage>
        <taxon>Eukaryota</taxon>
        <taxon>Fungi</taxon>
        <taxon>Dikarya</taxon>
        <taxon>Ascomycota</taxon>
        <taxon>Pezizomycotina</taxon>
        <taxon>Sordariomycetes</taxon>
        <taxon>Sordariomycetidae</taxon>
        <taxon>Togniniales</taxon>
        <taxon>Togniniaceae</taxon>
        <taxon>Phaeoacremonium</taxon>
    </lineage>
</organism>